<reference evidence="2" key="1">
    <citation type="journal article" date="2024" name="FEMS Microbiol. Lett.">
        <title>Genomic insights into Spiroplasma endosymbionts that induce male-killing and protective phenotypes in the pea aphid.</title>
        <authorList>
            <person name="Arai H."/>
            <person name="Legeai F."/>
            <person name="Kageyama D."/>
            <person name="Sugio A."/>
            <person name="Simon J.C."/>
        </authorList>
    </citation>
    <scope>NUCLEOTIDE SEQUENCE [LARGE SCALE GENOMIC DNA]</scope>
    <source>
        <strain evidence="2">sAp269</strain>
    </source>
</reference>
<gene>
    <name evidence="1" type="ORF">SAP269_09960</name>
</gene>
<dbReference type="Proteomes" id="UP001473424">
    <property type="component" value="Chromosome"/>
</dbReference>
<accession>A0ABM8JM83</accession>
<evidence type="ECO:0008006" key="3">
    <source>
        <dbReference type="Google" id="ProtNLM"/>
    </source>
</evidence>
<name>A0ABM8JM83_9MOLU</name>
<proteinExistence type="predicted"/>
<evidence type="ECO:0000313" key="1">
    <source>
        <dbReference type="EMBL" id="BET38407.1"/>
    </source>
</evidence>
<protein>
    <recommendedName>
        <fullName evidence="3">Transposase</fullName>
    </recommendedName>
</protein>
<dbReference type="EMBL" id="AP028955">
    <property type="protein sequence ID" value="BET38407.1"/>
    <property type="molecule type" value="Genomic_DNA"/>
</dbReference>
<keyword evidence="2" id="KW-1185">Reference proteome</keyword>
<sequence>MFSIKFKIIYDFFNKKIVDIFADNGKVHDFQILKNSNIEFSEKK</sequence>
<dbReference type="RefSeq" id="WP_353307050.1">
    <property type="nucleotide sequence ID" value="NZ_AP028955.1"/>
</dbReference>
<organism evidence="1 2">
    <name type="scientific">Spiroplasma ixodetis</name>
    <dbReference type="NCBI Taxonomy" id="2141"/>
    <lineage>
        <taxon>Bacteria</taxon>
        <taxon>Bacillati</taxon>
        <taxon>Mycoplasmatota</taxon>
        <taxon>Mollicutes</taxon>
        <taxon>Entomoplasmatales</taxon>
        <taxon>Spiroplasmataceae</taxon>
        <taxon>Spiroplasma</taxon>
    </lineage>
</organism>
<evidence type="ECO:0000313" key="2">
    <source>
        <dbReference type="Proteomes" id="UP001473424"/>
    </source>
</evidence>